<name>A0ACC3A2K1_9EURO</name>
<gene>
    <name evidence="1" type="ORF">H2198_006504</name>
</gene>
<dbReference type="Proteomes" id="UP001172386">
    <property type="component" value="Unassembled WGS sequence"/>
</dbReference>
<dbReference type="EMBL" id="JAPDRQ010000121">
    <property type="protein sequence ID" value="KAJ9654424.1"/>
    <property type="molecule type" value="Genomic_DNA"/>
</dbReference>
<evidence type="ECO:0000313" key="2">
    <source>
        <dbReference type="Proteomes" id="UP001172386"/>
    </source>
</evidence>
<evidence type="ECO:0000313" key="1">
    <source>
        <dbReference type="EMBL" id="KAJ9654424.1"/>
    </source>
</evidence>
<proteinExistence type="predicted"/>
<comment type="caution">
    <text evidence="1">The sequence shown here is derived from an EMBL/GenBank/DDBJ whole genome shotgun (WGS) entry which is preliminary data.</text>
</comment>
<protein>
    <submittedName>
        <fullName evidence="1">Uncharacterized protein</fullName>
    </submittedName>
</protein>
<reference evidence="1" key="1">
    <citation type="submission" date="2022-10" db="EMBL/GenBank/DDBJ databases">
        <title>Culturing micro-colonial fungi from biological soil crusts in the Mojave desert and describing Neophaeococcomyces mojavensis, and introducing the new genera and species Taxawa tesnikishii.</title>
        <authorList>
            <person name="Kurbessoian T."/>
            <person name="Stajich J.E."/>
        </authorList>
    </citation>
    <scope>NUCLEOTIDE SEQUENCE</scope>
    <source>
        <strain evidence="1">JES_112</strain>
    </source>
</reference>
<sequence>MSSNHLAYRLQAQTGHEQLRQLEEPKPNIDKHEVLVKIRAVALNFRDVVVSNGNYPFPVKDKVVPCSDAAGDVVEIGSAVEGFRTGDRVIGNFDPTNLYGPQLDWNHGLGGPVDGVLRQYVALPASAVAKIPEDSGLTYPEMAALVCTGVTAWNAFYGAIPLKPGQTVLFQGTGGVSITGLMLAKSAGAVTIITSSSEDKLKLVKEKYSPDHVINYKTTPDWASEARKITAGHGVDYIFENGGSGTIKQSIDCIAMGGLISVIGFLSSAKQEDMPDVAALALSKGCIIRGIQVGSKQLLDELVRFVVQKKLKPPVEKVFGFGPDQVQAAYDYLASGGHIGKVCISVE</sequence>
<accession>A0ACC3A2K1</accession>
<keyword evidence="2" id="KW-1185">Reference proteome</keyword>
<organism evidence="1 2">
    <name type="scientific">Neophaeococcomyces mojaviensis</name>
    <dbReference type="NCBI Taxonomy" id="3383035"/>
    <lineage>
        <taxon>Eukaryota</taxon>
        <taxon>Fungi</taxon>
        <taxon>Dikarya</taxon>
        <taxon>Ascomycota</taxon>
        <taxon>Pezizomycotina</taxon>
        <taxon>Eurotiomycetes</taxon>
        <taxon>Chaetothyriomycetidae</taxon>
        <taxon>Chaetothyriales</taxon>
        <taxon>Chaetothyriales incertae sedis</taxon>
        <taxon>Neophaeococcomyces</taxon>
    </lineage>
</organism>